<accession>A0ABW5TDH3</accession>
<proteinExistence type="predicted"/>
<evidence type="ECO:0000313" key="2">
    <source>
        <dbReference type="EMBL" id="MFD2727346.1"/>
    </source>
</evidence>
<dbReference type="RefSeq" id="WP_380293108.1">
    <property type="nucleotide sequence ID" value="NZ_JBHULY010000034.1"/>
</dbReference>
<feature type="chain" id="PRO_5045104749" description="Lipocalin-like domain-containing protein" evidence="1">
    <location>
        <begin position="23"/>
        <end position="254"/>
    </location>
</feature>
<comment type="caution">
    <text evidence="2">The sequence shown here is derived from an EMBL/GenBank/DDBJ whole genome shotgun (WGS) entry which is preliminary data.</text>
</comment>
<keyword evidence="1" id="KW-0732">Signal</keyword>
<evidence type="ECO:0000313" key="3">
    <source>
        <dbReference type="Proteomes" id="UP001597476"/>
    </source>
</evidence>
<evidence type="ECO:0000256" key="1">
    <source>
        <dbReference type="SAM" id="SignalP"/>
    </source>
</evidence>
<feature type="signal peptide" evidence="1">
    <location>
        <begin position="1"/>
        <end position="22"/>
    </location>
</feature>
<keyword evidence="3" id="KW-1185">Reference proteome</keyword>
<name>A0ABW5TDH3_9FLAO</name>
<dbReference type="PROSITE" id="PS51257">
    <property type="entry name" value="PROKAR_LIPOPROTEIN"/>
    <property type="match status" value="1"/>
</dbReference>
<dbReference type="Proteomes" id="UP001597476">
    <property type="component" value="Unassembled WGS sequence"/>
</dbReference>
<evidence type="ECO:0008006" key="4">
    <source>
        <dbReference type="Google" id="ProtNLM"/>
    </source>
</evidence>
<organism evidence="2 3">
    <name type="scientific">Hyunsoonleella rubra</name>
    <dbReference type="NCBI Taxonomy" id="1737062"/>
    <lineage>
        <taxon>Bacteria</taxon>
        <taxon>Pseudomonadati</taxon>
        <taxon>Bacteroidota</taxon>
        <taxon>Flavobacteriia</taxon>
        <taxon>Flavobacteriales</taxon>
        <taxon>Flavobacteriaceae</taxon>
    </lineage>
</organism>
<gene>
    <name evidence="2" type="ORF">ACFSR8_14075</name>
</gene>
<sequence length="254" mass="28878">MKKNLLLLVIVITIILSCSTTSDNNTDSNNDSTLNPPEWIRGVWLASTWIDAGYEFSTDDFCFIELCDKSCMGDEAGSFNISYEEEITDSYYSFAIIRSNSDNTSATRTEYEFEKVSDTEIKRINQSAVYTKQQDDWVNCSLFDVNTIYPLNNEDAWFVISVGNAPAQAIVKLEIHFEDGTIETDESDPNSYIQKAIRIDKEATKAVLTVKDLDNLSGIDYTIIGRLYNSDYSSQYFVIYEEDIRGVVKTILFE</sequence>
<dbReference type="EMBL" id="JBHULY010000034">
    <property type="protein sequence ID" value="MFD2727346.1"/>
    <property type="molecule type" value="Genomic_DNA"/>
</dbReference>
<reference evidence="3" key="1">
    <citation type="journal article" date="2019" name="Int. J. Syst. Evol. Microbiol.">
        <title>The Global Catalogue of Microorganisms (GCM) 10K type strain sequencing project: providing services to taxonomists for standard genome sequencing and annotation.</title>
        <authorList>
            <consortium name="The Broad Institute Genomics Platform"/>
            <consortium name="The Broad Institute Genome Sequencing Center for Infectious Disease"/>
            <person name="Wu L."/>
            <person name="Ma J."/>
        </authorList>
    </citation>
    <scope>NUCLEOTIDE SEQUENCE [LARGE SCALE GENOMIC DNA]</scope>
    <source>
        <strain evidence="3">KCTC 42398</strain>
    </source>
</reference>
<protein>
    <recommendedName>
        <fullName evidence="4">Lipocalin-like domain-containing protein</fullName>
    </recommendedName>
</protein>